<dbReference type="InterPro" id="IPR001128">
    <property type="entry name" value="Cyt_P450"/>
</dbReference>
<protein>
    <recommendedName>
        <fullName evidence="17">Cytochrome P450</fullName>
    </recommendedName>
</protein>
<dbReference type="SUPFAM" id="SSF48264">
    <property type="entry name" value="Cytochrome P450"/>
    <property type="match status" value="1"/>
</dbReference>
<dbReference type="GO" id="GO:0016705">
    <property type="term" value="F:oxidoreductase activity, acting on paired donors, with incorporation or reduction of molecular oxygen"/>
    <property type="evidence" value="ECO:0007669"/>
    <property type="project" value="InterPro"/>
</dbReference>
<comment type="cofactor">
    <cofactor evidence="1 13">
        <name>heme</name>
        <dbReference type="ChEBI" id="CHEBI:30413"/>
    </cofactor>
</comment>
<evidence type="ECO:0000313" key="16">
    <source>
        <dbReference type="Proteomes" id="UP000075920"/>
    </source>
</evidence>
<dbReference type="Pfam" id="PF00067">
    <property type="entry name" value="p450"/>
    <property type="match status" value="1"/>
</dbReference>
<evidence type="ECO:0000256" key="5">
    <source>
        <dbReference type="ARBA" id="ARBA00022617"/>
    </source>
</evidence>
<evidence type="ECO:0000256" key="2">
    <source>
        <dbReference type="ARBA" id="ARBA00004174"/>
    </source>
</evidence>
<dbReference type="InterPro" id="IPR017972">
    <property type="entry name" value="Cyt_P450_CS"/>
</dbReference>
<evidence type="ECO:0000256" key="11">
    <source>
        <dbReference type="ARBA" id="ARBA00023033"/>
    </source>
</evidence>
<proteinExistence type="inferred from homology"/>
<dbReference type="InterPro" id="IPR002401">
    <property type="entry name" value="Cyt_P450_E_grp-I"/>
</dbReference>
<dbReference type="InterPro" id="IPR050476">
    <property type="entry name" value="Insect_CytP450_Detox"/>
</dbReference>
<reference evidence="16" key="1">
    <citation type="submission" date="2013-03" db="EMBL/GenBank/DDBJ databases">
        <title>The Genome Sequence of Anopheles minimus MINIMUS1.</title>
        <authorList>
            <consortium name="The Broad Institute Genomics Platform"/>
            <person name="Neafsey D.E."/>
            <person name="Walton C."/>
            <person name="Walker B."/>
            <person name="Young S.K."/>
            <person name="Zeng Q."/>
            <person name="Gargeya S."/>
            <person name="Fitzgerald M."/>
            <person name="Haas B."/>
            <person name="Abouelleil A."/>
            <person name="Allen A.W."/>
            <person name="Alvarado L."/>
            <person name="Arachchi H.M."/>
            <person name="Berlin A.M."/>
            <person name="Chapman S.B."/>
            <person name="Gainer-Dewar J."/>
            <person name="Goldberg J."/>
            <person name="Griggs A."/>
            <person name="Gujja S."/>
            <person name="Hansen M."/>
            <person name="Howarth C."/>
            <person name="Imamovic A."/>
            <person name="Ireland A."/>
            <person name="Larimer J."/>
            <person name="McCowan C."/>
            <person name="Murphy C."/>
            <person name="Pearson M."/>
            <person name="Poon T.W."/>
            <person name="Priest M."/>
            <person name="Roberts A."/>
            <person name="Saif S."/>
            <person name="Shea T."/>
            <person name="Sisk P."/>
            <person name="Sykes S."/>
            <person name="Wortman J."/>
            <person name="Nusbaum C."/>
            <person name="Birren B."/>
        </authorList>
    </citation>
    <scope>NUCLEOTIDE SEQUENCE [LARGE SCALE GENOMIC DNA]</scope>
    <source>
        <strain evidence="16">MINIMUS1</strain>
    </source>
</reference>
<dbReference type="GO" id="GO:0020037">
    <property type="term" value="F:heme binding"/>
    <property type="evidence" value="ECO:0007669"/>
    <property type="project" value="InterPro"/>
</dbReference>
<evidence type="ECO:0000256" key="7">
    <source>
        <dbReference type="ARBA" id="ARBA00022824"/>
    </source>
</evidence>
<dbReference type="Proteomes" id="UP000075920">
    <property type="component" value="Unassembled WGS sequence"/>
</dbReference>
<keyword evidence="10 13" id="KW-0408">Iron</keyword>
<evidence type="ECO:0000256" key="12">
    <source>
        <dbReference type="ARBA" id="ARBA00023136"/>
    </source>
</evidence>
<evidence type="ECO:0000256" key="10">
    <source>
        <dbReference type="ARBA" id="ARBA00023004"/>
    </source>
</evidence>
<evidence type="ECO:0008006" key="17">
    <source>
        <dbReference type="Google" id="ProtNLM"/>
    </source>
</evidence>
<dbReference type="PROSITE" id="PS00086">
    <property type="entry name" value="CYTOCHROME_P450"/>
    <property type="match status" value="1"/>
</dbReference>
<feature type="binding site" description="axial binding residue" evidence="13">
    <location>
        <position position="426"/>
    </location>
    <ligand>
        <name>heme</name>
        <dbReference type="ChEBI" id="CHEBI:30413"/>
    </ligand>
    <ligandPart>
        <name>Fe</name>
        <dbReference type="ChEBI" id="CHEBI:18248"/>
    </ligandPart>
</feature>
<keyword evidence="12" id="KW-0472">Membrane</keyword>
<keyword evidence="11 14" id="KW-0503">Monooxygenase</keyword>
<organism evidence="15 16">
    <name type="scientific">Anopheles minimus</name>
    <dbReference type="NCBI Taxonomy" id="112268"/>
    <lineage>
        <taxon>Eukaryota</taxon>
        <taxon>Metazoa</taxon>
        <taxon>Ecdysozoa</taxon>
        <taxon>Arthropoda</taxon>
        <taxon>Hexapoda</taxon>
        <taxon>Insecta</taxon>
        <taxon>Pterygota</taxon>
        <taxon>Neoptera</taxon>
        <taxon>Endopterygota</taxon>
        <taxon>Diptera</taxon>
        <taxon>Nematocera</taxon>
        <taxon>Culicoidea</taxon>
        <taxon>Culicidae</taxon>
        <taxon>Anophelinae</taxon>
        <taxon>Anopheles</taxon>
    </lineage>
</organism>
<sequence>MFVYTLGLFAVALYLGLRYVYSYWARHGVAHLRPEIPYGNLRALAEKRESFGVAVNQLYDRSTERIVGVYLFFRPALLVRDAHLAKRIMVADFQHFHDRGVYCDEHRDPMSANLFALPGARWKRLRAKLTPTFTSGQLRQMMATFLDVSQKLLKLLEPAAAEGRLVDMRDIASRYVLNVVASVFFGFEANCLADPNDPFVQALHDVNNPSSFMNNIRSAGVFMCPGLLKLTGLSSVPPEMRRFAMDVITSQIEHRERNPHDCRKDFIQLLIDLRRETDHEDRLTIAQCAANVFLFYVAGADTSIGVISFTLHELTHNPAAMAKVRQEIDAVLQRYGGAISYESLRELKYLDLCPVLNRICTEDYPVPDSDIVVRAGTQVIIPLLGISMDEKYFPEAHVYSPERFDEQAPGYDTDAYYPFGLGPRNCIGLRQGIILSKIGFVLMLSRFDFQATVPKRVRFEPANVTLQMEGGLPMSIALRADRNKLLSPRRLLGGLAKAARLGAAAAAAAPVAVRHPYCVTVATEAADVLLVAAALAAVWHARFVSSWLMRSSIRYCATLIAFGWPVMVTIRLRVPGAKMPFFEI</sequence>
<accession>A0A182VRM4</accession>
<dbReference type="GO" id="GO:0004497">
    <property type="term" value="F:monooxygenase activity"/>
    <property type="evidence" value="ECO:0007669"/>
    <property type="project" value="UniProtKB-KW"/>
</dbReference>
<keyword evidence="9 14" id="KW-0560">Oxidoreductase</keyword>
<keyword evidence="16" id="KW-1185">Reference proteome</keyword>
<dbReference type="PANTHER" id="PTHR24292:SF93">
    <property type="entry name" value="CYTOCHROME P450 310A1-RELATED"/>
    <property type="match status" value="1"/>
</dbReference>
<dbReference type="CDD" id="cd11056">
    <property type="entry name" value="CYP6-like"/>
    <property type="match status" value="1"/>
</dbReference>
<dbReference type="PANTHER" id="PTHR24292">
    <property type="entry name" value="CYTOCHROME P450"/>
    <property type="match status" value="1"/>
</dbReference>
<evidence type="ECO:0000256" key="1">
    <source>
        <dbReference type="ARBA" id="ARBA00001971"/>
    </source>
</evidence>
<dbReference type="AlphaFoldDB" id="A0A182VRM4"/>
<evidence type="ECO:0000256" key="3">
    <source>
        <dbReference type="ARBA" id="ARBA00004406"/>
    </source>
</evidence>
<dbReference type="VEuPathDB" id="VectorBase:AMIN000711"/>
<dbReference type="GO" id="GO:0005506">
    <property type="term" value="F:iron ion binding"/>
    <property type="evidence" value="ECO:0007669"/>
    <property type="project" value="InterPro"/>
</dbReference>
<keyword evidence="8" id="KW-0492">Microsome</keyword>
<evidence type="ECO:0000256" key="4">
    <source>
        <dbReference type="ARBA" id="ARBA00010617"/>
    </source>
</evidence>
<evidence type="ECO:0000256" key="6">
    <source>
        <dbReference type="ARBA" id="ARBA00022723"/>
    </source>
</evidence>
<evidence type="ECO:0000256" key="14">
    <source>
        <dbReference type="RuleBase" id="RU000461"/>
    </source>
</evidence>
<dbReference type="GO" id="GO:0005789">
    <property type="term" value="C:endoplasmic reticulum membrane"/>
    <property type="evidence" value="ECO:0007669"/>
    <property type="project" value="UniProtKB-SubCell"/>
</dbReference>
<comment type="subcellular location">
    <subcellularLocation>
        <location evidence="3">Endoplasmic reticulum membrane</location>
        <topology evidence="3">Peripheral membrane protein</topology>
    </subcellularLocation>
    <subcellularLocation>
        <location evidence="2">Microsome membrane</location>
        <topology evidence="2">Peripheral membrane protein</topology>
    </subcellularLocation>
</comment>
<comment type="similarity">
    <text evidence="4 14">Belongs to the cytochrome P450 family.</text>
</comment>
<dbReference type="STRING" id="112268.A0A182VRM4"/>
<dbReference type="PRINTS" id="PR00463">
    <property type="entry name" value="EP450I"/>
</dbReference>
<evidence type="ECO:0000256" key="8">
    <source>
        <dbReference type="ARBA" id="ARBA00022848"/>
    </source>
</evidence>
<dbReference type="EnsemblMetazoa" id="AMIN000711-RA">
    <property type="protein sequence ID" value="AMIN000711-PA"/>
    <property type="gene ID" value="AMIN000711"/>
</dbReference>
<dbReference type="InterPro" id="IPR036396">
    <property type="entry name" value="Cyt_P450_sf"/>
</dbReference>
<keyword evidence="5 13" id="KW-0349">Heme</keyword>
<keyword evidence="6 13" id="KW-0479">Metal-binding</keyword>
<reference evidence="15" key="2">
    <citation type="submission" date="2020-05" db="UniProtKB">
        <authorList>
            <consortium name="EnsemblMetazoa"/>
        </authorList>
    </citation>
    <scope>IDENTIFICATION</scope>
    <source>
        <strain evidence="15">MINIMUS1</strain>
    </source>
</reference>
<evidence type="ECO:0000256" key="9">
    <source>
        <dbReference type="ARBA" id="ARBA00023002"/>
    </source>
</evidence>
<keyword evidence="7" id="KW-0256">Endoplasmic reticulum</keyword>
<evidence type="ECO:0000256" key="13">
    <source>
        <dbReference type="PIRSR" id="PIRSR602401-1"/>
    </source>
</evidence>
<name>A0A182VRM4_9DIPT</name>
<dbReference type="Gene3D" id="1.10.630.10">
    <property type="entry name" value="Cytochrome P450"/>
    <property type="match status" value="1"/>
</dbReference>
<evidence type="ECO:0000313" key="15">
    <source>
        <dbReference type="EnsemblMetazoa" id="AMIN000711-PA"/>
    </source>
</evidence>